<dbReference type="SUPFAM" id="SSF100895">
    <property type="entry name" value="Kazal-type serine protease inhibitors"/>
    <property type="match status" value="1"/>
</dbReference>
<evidence type="ECO:0000313" key="10">
    <source>
        <dbReference type="EnsemblMetazoa" id="CLYHEMP008741.1"/>
    </source>
</evidence>
<keyword evidence="4 6" id="KW-1015">Disulfide bond</keyword>
<feature type="domain" description="EGF-like" evidence="8">
    <location>
        <begin position="249"/>
        <end position="285"/>
    </location>
</feature>
<protein>
    <submittedName>
        <fullName evidence="10">Uncharacterized protein</fullName>
    </submittedName>
</protein>
<organism evidence="10 11">
    <name type="scientific">Clytia hemisphaerica</name>
    <dbReference type="NCBI Taxonomy" id="252671"/>
    <lineage>
        <taxon>Eukaryota</taxon>
        <taxon>Metazoa</taxon>
        <taxon>Cnidaria</taxon>
        <taxon>Hydrozoa</taxon>
        <taxon>Hydroidolina</taxon>
        <taxon>Leptothecata</taxon>
        <taxon>Obeliida</taxon>
        <taxon>Clytiidae</taxon>
        <taxon>Clytia</taxon>
    </lineage>
</organism>
<dbReference type="SMART" id="SM00181">
    <property type="entry name" value="EGF"/>
    <property type="match status" value="4"/>
</dbReference>
<dbReference type="PROSITE" id="PS01187">
    <property type="entry name" value="EGF_CA"/>
    <property type="match status" value="2"/>
</dbReference>
<dbReference type="PROSITE" id="PS01186">
    <property type="entry name" value="EGF_2"/>
    <property type="match status" value="3"/>
</dbReference>
<accession>A0A7M5WS49</accession>
<evidence type="ECO:0000256" key="1">
    <source>
        <dbReference type="ARBA" id="ARBA00022536"/>
    </source>
</evidence>
<feature type="chain" id="PRO_5029802621" evidence="7">
    <location>
        <begin position="20"/>
        <end position="339"/>
    </location>
</feature>
<evidence type="ECO:0000259" key="8">
    <source>
        <dbReference type="PROSITE" id="PS50026"/>
    </source>
</evidence>
<evidence type="ECO:0000256" key="3">
    <source>
        <dbReference type="ARBA" id="ARBA00022737"/>
    </source>
</evidence>
<comment type="caution">
    <text evidence="6">Lacks conserved residue(s) required for the propagation of feature annotation.</text>
</comment>
<feature type="disulfide bond" evidence="6">
    <location>
        <begin position="199"/>
        <end position="208"/>
    </location>
</feature>
<dbReference type="InterPro" id="IPR018097">
    <property type="entry name" value="EGF_Ca-bd_CS"/>
</dbReference>
<dbReference type="InterPro" id="IPR000152">
    <property type="entry name" value="EGF-type_Asp/Asn_hydroxyl_site"/>
</dbReference>
<dbReference type="InterPro" id="IPR013032">
    <property type="entry name" value="EGF-like_CS"/>
</dbReference>
<dbReference type="PANTHER" id="PTHR12916">
    <property type="entry name" value="CYTOCHROME C OXIDASE POLYPEPTIDE VIC-2"/>
    <property type="match status" value="1"/>
</dbReference>
<reference evidence="10" key="1">
    <citation type="submission" date="2021-01" db="UniProtKB">
        <authorList>
            <consortium name="EnsemblMetazoa"/>
        </authorList>
    </citation>
    <scope>IDENTIFICATION</scope>
</reference>
<dbReference type="Gene3D" id="3.30.60.30">
    <property type="match status" value="1"/>
</dbReference>
<dbReference type="GO" id="GO:0005509">
    <property type="term" value="F:calcium ion binding"/>
    <property type="evidence" value="ECO:0007669"/>
    <property type="project" value="InterPro"/>
</dbReference>
<dbReference type="OrthoDB" id="5986857at2759"/>
<evidence type="ECO:0000256" key="6">
    <source>
        <dbReference type="PROSITE-ProRule" id="PRU00076"/>
    </source>
</evidence>
<dbReference type="PROSITE" id="PS50026">
    <property type="entry name" value="EGF_3"/>
    <property type="match status" value="3"/>
</dbReference>
<evidence type="ECO:0000256" key="4">
    <source>
        <dbReference type="ARBA" id="ARBA00023157"/>
    </source>
</evidence>
<feature type="signal peptide" evidence="7">
    <location>
        <begin position="1"/>
        <end position="19"/>
    </location>
</feature>
<dbReference type="FunFam" id="2.10.25.10:FF:000004">
    <property type="entry name" value="Neurogenic locus notch 1"/>
    <property type="match status" value="1"/>
</dbReference>
<keyword evidence="1 6" id="KW-0245">EGF-like domain</keyword>
<dbReference type="PROSITE" id="PS00010">
    <property type="entry name" value="ASX_HYDROXYL"/>
    <property type="match status" value="2"/>
</dbReference>
<feature type="disulfide bond" evidence="6">
    <location>
        <begin position="237"/>
        <end position="246"/>
    </location>
</feature>
<feature type="domain" description="EGF-like" evidence="8">
    <location>
        <begin position="172"/>
        <end position="209"/>
    </location>
</feature>
<dbReference type="InterPro" id="IPR002350">
    <property type="entry name" value="Kazal_dom"/>
</dbReference>
<name>A0A7M5WS49_9CNID</name>
<dbReference type="GO" id="GO:0007219">
    <property type="term" value="P:Notch signaling pathway"/>
    <property type="evidence" value="ECO:0007669"/>
    <property type="project" value="TreeGrafter"/>
</dbReference>
<keyword evidence="11" id="KW-1185">Reference proteome</keyword>
<evidence type="ECO:0000313" key="11">
    <source>
        <dbReference type="Proteomes" id="UP000594262"/>
    </source>
</evidence>
<keyword evidence="3" id="KW-0677">Repeat</keyword>
<dbReference type="SMART" id="SM00179">
    <property type="entry name" value="EGF_CA"/>
    <property type="match status" value="3"/>
</dbReference>
<dbReference type="Gene3D" id="2.10.25.10">
    <property type="entry name" value="Laminin"/>
    <property type="match status" value="3"/>
</dbReference>
<dbReference type="Proteomes" id="UP000594262">
    <property type="component" value="Unplaced"/>
</dbReference>
<dbReference type="SUPFAM" id="SSF57196">
    <property type="entry name" value="EGF/Laminin"/>
    <property type="match status" value="3"/>
</dbReference>
<evidence type="ECO:0000256" key="5">
    <source>
        <dbReference type="ARBA" id="ARBA00023180"/>
    </source>
</evidence>
<dbReference type="InterPro" id="IPR000742">
    <property type="entry name" value="EGF"/>
</dbReference>
<evidence type="ECO:0000259" key="9">
    <source>
        <dbReference type="PROSITE" id="PS51465"/>
    </source>
</evidence>
<dbReference type="PANTHER" id="PTHR12916:SF9">
    <property type="entry name" value="NEUROGENIC LOCUS NOTCH HOMOLOG PROTEIN 1-RELATED"/>
    <property type="match status" value="1"/>
</dbReference>
<dbReference type="PRINTS" id="PR00010">
    <property type="entry name" value="EGFBLOOD"/>
</dbReference>
<feature type="domain" description="Kazal-like" evidence="9">
    <location>
        <begin position="291"/>
        <end position="337"/>
    </location>
</feature>
<proteinExistence type="predicted"/>
<dbReference type="EnsemblMetazoa" id="CLYHEMT008741.1">
    <property type="protein sequence ID" value="CLYHEMP008741.1"/>
    <property type="gene ID" value="CLYHEMG008741"/>
</dbReference>
<keyword evidence="2 7" id="KW-0732">Signal</keyword>
<sequence>MMKLTLTFALACLVANVLCEHHTTVSTNTCVPECQNGGTCVNGECVCGPCMQGALCEIETCKKFTLRYEKTGECIGVNAQSNLFLTNNCDTLFTIDDDGKIRDLEGKRCFNGPAFNFRMNFLVAVDCGNPGTAYSTTKNGALIQKATQTCVTPFVGILLVLDRACQDVFKFDQARCDKHNPCENGAECMQEGDKYTCKCKPGFKGCNCEINIDECASNPCKNGATCIDGINSFTCKCVPGYTGDLCETDINECAGHPCGKHGTCVDCLNEFKCVCDLGYSGETCQTKKECHIKCSRYARRNFNPVCSSDGRVFRNKCDFQEYKCFKHGKVSSVACHKKW</sequence>
<dbReference type="PROSITE" id="PS00022">
    <property type="entry name" value="EGF_1"/>
    <property type="match status" value="2"/>
</dbReference>
<dbReference type="Pfam" id="PF12661">
    <property type="entry name" value="hEGF"/>
    <property type="match status" value="1"/>
</dbReference>
<feature type="domain" description="EGF-like" evidence="8">
    <location>
        <begin position="211"/>
        <end position="247"/>
    </location>
</feature>
<dbReference type="FunFam" id="2.10.25.10:FF:000012">
    <property type="entry name" value="Delta-like protein"/>
    <property type="match status" value="1"/>
</dbReference>
<keyword evidence="5" id="KW-0325">Glycoprotein</keyword>
<dbReference type="InterPro" id="IPR036058">
    <property type="entry name" value="Kazal_dom_sf"/>
</dbReference>
<dbReference type="PROSITE" id="PS51465">
    <property type="entry name" value="KAZAL_2"/>
    <property type="match status" value="1"/>
</dbReference>
<dbReference type="GO" id="GO:0005112">
    <property type="term" value="F:Notch binding"/>
    <property type="evidence" value="ECO:0007669"/>
    <property type="project" value="TreeGrafter"/>
</dbReference>
<evidence type="ECO:0000256" key="2">
    <source>
        <dbReference type="ARBA" id="ARBA00022729"/>
    </source>
</evidence>
<dbReference type="RefSeq" id="XP_066910314.1">
    <property type="nucleotide sequence ID" value="XM_067054213.1"/>
</dbReference>
<evidence type="ECO:0000256" key="7">
    <source>
        <dbReference type="SAM" id="SignalP"/>
    </source>
</evidence>
<dbReference type="AlphaFoldDB" id="A0A7M5WS49"/>
<dbReference type="InterPro" id="IPR035992">
    <property type="entry name" value="Ricin_B-like_lectins"/>
</dbReference>
<dbReference type="Pfam" id="PF00008">
    <property type="entry name" value="EGF"/>
    <property type="match status" value="2"/>
</dbReference>
<feature type="disulfide bond" evidence="6">
    <location>
        <begin position="275"/>
        <end position="284"/>
    </location>
</feature>
<dbReference type="GeneID" id="136797627"/>
<dbReference type="InterPro" id="IPR001881">
    <property type="entry name" value="EGF-like_Ca-bd_dom"/>
</dbReference>
<dbReference type="CDD" id="cd00054">
    <property type="entry name" value="EGF_CA"/>
    <property type="match status" value="3"/>
</dbReference>
<dbReference type="FunFam" id="2.10.25.10:FF:000123">
    <property type="entry name" value="Crumbs homolog 1 (Drosophila)"/>
    <property type="match status" value="1"/>
</dbReference>
<dbReference type="SUPFAM" id="SSF50370">
    <property type="entry name" value="Ricin B-like lectins"/>
    <property type="match status" value="1"/>
</dbReference>